<evidence type="ECO:0000256" key="7">
    <source>
        <dbReference type="ARBA" id="ARBA00022840"/>
    </source>
</evidence>
<evidence type="ECO:0000256" key="1">
    <source>
        <dbReference type="ARBA" id="ARBA00004496"/>
    </source>
</evidence>
<dbReference type="GO" id="GO:0004818">
    <property type="term" value="F:glutamate-tRNA ligase activity"/>
    <property type="evidence" value="ECO:0007669"/>
    <property type="project" value="UniProtKB-UniRule"/>
</dbReference>
<dbReference type="PANTHER" id="PTHR43311">
    <property type="entry name" value="GLUTAMATE--TRNA LIGASE"/>
    <property type="match status" value="1"/>
</dbReference>
<evidence type="ECO:0000256" key="3">
    <source>
        <dbReference type="ARBA" id="ARBA00011245"/>
    </source>
</evidence>
<dbReference type="GO" id="GO:0000049">
    <property type="term" value="F:tRNA binding"/>
    <property type="evidence" value="ECO:0007669"/>
    <property type="project" value="InterPro"/>
</dbReference>
<evidence type="ECO:0000256" key="11">
    <source>
        <dbReference type="HAMAP-Rule" id="MF_00022"/>
    </source>
</evidence>
<evidence type="ECO:0000259" key="13">
    <source>
        <dbReference type="Pfam" id="PF19269"/>
    </source>
</evidence>
<feature type="short sequence motif" description="'KMSKS' region" evidence="11">
    <location>
        <begin position="259"/>
        <end position="263"/>
    </location>
</feature>
<dbReference type="InterPro" id="IPR020751">
    <property type="entry name" value="aa-tRNA-synth_I_codon-bd_sub2"/>
</dbReference>
<dbReference type="CDD" id="cd00808">
    <property type="entry name" value="GluRS_core"/>
    <property type="match status" value="1"/>
</dbReference>
<dbReference type="InterPro" id="IPR020058">
    <property type="entry name" value="Glu/Gln-tRNA-synth_Ib_cat-dom"/>
</dbReference>
<dbReference type="GO" id="GO:0005524">
    <property type="term" value="F:ATP binding"/>
    <property type="evidence" value="ECO:0007669"/>
    <property type="project" value="UniProtKB-UniRule"/>
</dbReference>
<reference evidence="14 15" key="1">
    <citation type="submission" date="2016-10" db="EMBL/GenBank/DDBJ databases">
        <authorList>
            <person name="de Groot N.N."/>
        </authorList>
    </citation>
    <scope>NUCLEOTIDE SEQUENCE [LARGE SCALE GENOMIC DNA]</scope>
    <source>
        <strain evidence="14 15">DSM 17074</strain>
    </source>
</reference>
<dbReference type="FunFam" id="3.40.50.620:FF:000007">
    <property type="entry name" value="Glutamate--tRNA ligase"/>
    <property type="match status" value="1"/>
</dbReference>
<comment type="similarity">
    <text evidence="2 11">Belongs to the class-I aminoacyl-tRNA synthetase family. Glutamate--tRNA ligase type 1 subfamily.</text>
</comment>
<dbReference type="PROSITE" id="PS00178">
    <property type="entry name" value="AA_TRNA_LIGASE_I"/>
    <property type="match status" value="1"/>
</dbReference>
<evidence type="ECO:0000256" key="6">
    <source>
        <dbReference type="ARBA" id="ARBA00022741"/>
    </source>
</evidence>
<dbReference type="InterPro" id="IPR045462">
    <property type="entry name" value="aa-tRNA-synth_I_cd-bd"/>
</dbReference>
<dbReference type="HAMAP" id="MF_00022">
    <property type="entry name" value="Glu_tRNA_synth_type1"/>
    <property type="match status" value="1"/>
</dbReference>
<dbReference type="InterPro" id="IPR033910">
    <property type="entry name" value="GluRS_core"/>
</dbReference>
<evidence type="ECO:0000256" key="10">
    <source>
        <dbReference type="ARBA" id="ARBA00048351"/>
    </source>
</evidence>
<evidence type="ECO:0000256" key="9">
    <source>
        <dbReference type="ARBA" id="ARBA00023146"/>
    </source>
</evidence>
<feature type="domain" description="Aminoacyl-tRNA synthetase class I anticodon-binding" evidence="13">
    <location>
        <begin position="344"/>
        <end position="490"/>
    </location>
</feature>
<keyword evidence="9 11" id="KW-0030">Aminoacyl-tRNA synthetase</keyword>
<comment type="subunit">
    <text evidence="3 11">Monomer.</text>
</comment>
<name>A0A1I6TQC1_9BACI</name>
<dbReference type="GO" id="GO:0006424">
    <property type="term" value="P:glutamyl-tRNA aminoacylation"/>
    <property type="evidence" value="ECO:0007669"/>
    <property type="project" value="UniProtKB-UniRule"/>
</dbReference>
<keyword evidence="4 11" id="KW-0963">Cytoplasm</keyword>
<keyword evidence="8 11" id="KW-0648">Protein biosynthesis</keyword>
<keyword evidence="7 11" id="KW-0067">ATP-binding</keyword>
<dbReference type="Pfam" id="PF19269">
    <property type="entry name" value="Anticodon_2"/>
    <property type="match status" value="1"/>
</dbReference>
<proteinExistence type="inferred from homology"/>
<dbReference type="SUPFAM" id="SSF48163">
    <property type="entry name" value="An anticodon-binding domain of class I aminoacyl-tRNA synthetases"/>
    <property type="match status" value="1"/>
</dbReference>
<dbReference type="NCBIfam" id="TIGR00464">
    <property type="entry name" value="gltX_bact"/>
    <property type="match status" value="1"/>
</dbReference>
<evidence type="ECO:0000313" key="15">
    <source>
        <dbReference type="Proteomes" id="UP000199139"/>
    </source>
</evidence>
<gene>
    <name evidence="11" type="primary">gltX</name>
    <name evidence="14" type="ORF">SAMN05421668_11717</name>
</gene>
<comment type="catalytic activity">
    <reaction evidence="10 11">
        <text>tRNA(Glu) + L-glutamate + ATP = L-glutamyl-tRNA(Glu) + AMP + diphosphate</text>
        <dbReference type="Rhea" id="RHEA:23540"/>
        <dbReference type="Rhea" id="RHEA-COMP:9663"/>
        <dbReference type="Rhea" id="RHEA-COMP:9680"/>
        <dbReference type="ChEBI" id="CHEBI:29985"/>
        <dbReference type="ChEBI" id="CHEBI:30616"/>
        <dbReference type="ChEBI" id="CHEBI:33019"/>
        <dbReference type="ChEBI" id="CHEBI:78442"/>
        <dbReference type="ChEBI" id="CHEBI:78520"/>
        <dbReference type="ChEBI" id="CHEBI:456215"/>
        <dbReference type="EC" id="6.1.1.17"/>
    </reaction>
</comment>
<dbReference type="EC" id="6.1.1.17" evidence="11"/>
<evidence type="ECO:0000256" key="4">
    <source>
        <dbReference type="ARBA" id="ARBA00022490"/>
    </source>
</evidence>
<dbReference type="InterPro" id="IPR000924">
    <property type="entry name" value="Glu/Gln-tRNA-synth"/>
</dbReference>
<dbReference type="EMBL" id="FPAI01000017">
    <property type="protein sequence ID" value="SFS91328.1"/>
    <property type="molecule type" value="Genomic_DNA"/>
</dbReference>
<dbReference type="InterPro" id="IPR004527">
    <property type="entry name" value="Glu-tRNA-ligase_bac/mito"/>
</dbReference>
<feature type="short sequence motif" description="'HIGH' region" evidence="11">
    <location>
        <begin position="18"/>
        <end position="28"/>
    </location>
</feature>
<keyword evidence="6 11" id="KW-0547">Nucleotide-binding</keyword>
<evidence type="ECO:0000256" key="2">
    <source>
        <dbReference type="ARBA" id="ARBA00007894"/>
    </source>
</evidence>
<keyword evidence="5 11" id="KW-0436">Ligase</keyword>
<dbReference type="PANTHER" id="PTHR43311:SF2">
    <property type="entry name" value="GLUTAMATE--TRNA LIGASE, MITOCHONDRIAL-RELATED"/>
    <property type="match status" value="1"/>
</dbReference>
<dbReference type="InterPro" id="IPR001412">
    <property type="entry name" value="aa-tRNA-synth_I_CS"/>
</dbReference>
<comment type="function">
    <text evidence="11">Catalyzes the attachment of glutamate to tRNA(Glu) in a two-step reaction: glutamate is first activated by ATP to form Glu-AMP and then transferred to the acceptor end of tRNA(Glu).</text>
</comment>
<evidence type="ECO:0000256" key="8">
    <source>
        <dbReference type="ARBA" id="ARBA00022917"/>
    </source>
</evidence>
<evidence type="ECO:0000313" key="14">
    <source>
        <dbReference type="EMBL" id="SFS91328.1"/>
    </source>
</evidence>
<dbReference type="InterPro" id="IPR008925">
    <property type="entry name" value="aa_tRNA-synth_I_cd-bd_sf"/>
</dbReference>
<evidence type="ECO:0000256" key="5">
    <source>
        <dbReference type="ARBA" id="ARBA00022598"/>
    </source>
</evidence>
<dbReference type="Gene3D" id="1.10.10.350">
    <property type="match status" value="1"/>
</dbReference>
<dbReference type="InterPro" id="IPR014729">
    <property type="entry name" value="Rossmann-like_a/b/a_fold"/>
</dbReference>
<comment type="subcellular location">
    <subcellularLocation>
        <location evidence="1 11">Cytoplasm</location>
    </subcellularLocation>
</comment>
<dbReference type="GO" id="GO:0005829">
    <property type="term" value="C:cytosol"/>
    <property type="evidence" value="ECO:0007669"/>
    <property type="project" value="TreeGrafter"/>
</dbReference>
<protein>
    <recommendedName>
        <fullName evidence="11">Glutamate--tRNA ligase</fullName>
        <ecNumber evidence="11">6.1.1.17</ecNumber>
    </recommendedName>
    <alternativeName>
        <fullName evidence="11">Glutamyl-tRNA synthetase</fullName>
        <shortName evidence="11">GluRS</shortName>
    </alternativeName>
</protein>
<dbReference type="GO" id="GO:0008270">
    <property type="term" value="F:zinc ion binding"/>
    <property type="evidence" value="ECO:0007669"/>
    <property type="project" value="InterPro"/>
</dbReference>
<sequence>MKGEHTKMTNDVRVRYAPSPTGHLHIGNARTALFNYLFTKNQGGKFIIRTEDTDQKRNVEGGEESQLNYLKWLGLTWDEGADIGGEYGPYRQMERLDLYNKYVEDLLDRGLAYKCYMTEEELEKEREAQRANGEVPKYSGAHRDLTDDQIKAFEAEGRSYSIRFRVPEETTYTFDDMVRGDITFQSSDFGDWVIVKKDGVPTYNFAVVIDDHLMAISHVLRGEEHISNTPKQMMVFDAFGWEAPRYGHMTLILNEDRKKLSKRDQHILQFIEQYKNLGYLPEAMFNFIALLGWSPVGEEEIFTQAQFIEMFDAKRLSTSPAIFDPVKLKWMNNQYIKQLSEQEVIDLAMPHLIAAGKLTEDMTADERSWAEAVILLYKDQLSYGQEIVELTELFFQEEISHGEKEEEILSGEDVSIVLSHFLTELVALESFEAAEIKKAIKHTQKATGVKGKGLFMPIRVATTGQMHGPELPQAIALLGLDVVSTRLRQVLHQDVEE</sequence>
<dbReference type="Gene3D" id="3.40.50.620">
    <property type="entry name" value="HUPs"/>
    <property type="match status" value="1"/>
</dbReference>
<accession>A0A1I6TQC1</accession>
<feature type="binding site" evidence="11">
    <location>
        <position position="262"/>
    </location>
    <ligand>
        <name>ATP</name>
        <dbReference type="ChEBI" id="CHEBI:30616"/>
    </ligand>
</feature>
<feature type="domain" description="Glutamyl/glutaminyl-tRNA synthetase class Ib catalytic" evidence="12">
    <location>
        <begin position="12"/>
        <end position="330"/>
    </location>
</feature>
<dbReference type="AlphaFoldDB" id="A0A1I6TQC1"/>
<dbReference type="Proteomes" id="UP000199139">
    <property type="component" value="Unassembled WGS sequence"/>
</dbReference>
<dbReference type="FunFam" id="1.10.10.350:FF:000002">
    <property type="entry name" value="Glutamate--tRNA ligase"/>
    <property type="match status" value="1"/>
</dbReference>
<organism evidence="14 15">
    <name type="scientific">Halolactibacillus miurensis</name>
    <dbReference type="NCBI Taxonomy" id="306541"/>
    <lineage>
        <taxon>Bacteria</taxon>
        <taxon>Bacillati</taxon>
        <taxon>Bacillota</taxon>
        <taxon>Bacilli</taxon>
        <taxon>Bacillales</taxon>
        <taxon>Bacillaceae</taxon>
        <taxon>Halolactibacillus</taxon>
    </lineage>
</organism>
<dbReference type="InterPro" id="IPR049940">
    <property type="entry name" value="GluQ/Sye"/>
</dbReference>
<dbReference type="STRING" id="306541.SAMN05421668_11717"/>
<evidence type="ECO:0000259" key="12">
    <source>
        <dbReference type="Pfam" id="PF00749"/>
    </source>
</evidence>
<dbReference type="PRINTS" id="PR00987">
    <property type="entry name" value="TRNASYNTHGLU"/>
</dbReference>
<comment type="caution">
    <text evidence="11">Lacks conserved residue(s) required for the propagation of feature annotation.</text>
</comment>
<dbReference type="Pfam" id="PF00749">
    <property type="entry name" value="tRNA-synt_1c"/>
    <property type="match status" value="1"/>
</dbReference>
<dbReference type="SUPFAM" id="SSF52374">
    <property type="entry name" value="Nucleotidylyl transferase"/>
    <property type="match status" value="1"/>
</dbReference>